<evidence type="ECO:0000256" key="7">
    <source>
        <dbReference type="ARBA" id="ARBA00023146"/>
    </source>
</evidence>
<protein>
    <recommendedName>
        <fullName evidence="2">leucine--tRNA ligase</fullName>
        <ecNumber evidence="2">6.1.1.4</ecNumber>
    </recommendedName>
    <alternativeName>
        <fullName evidence="8">Leucyl-tRNA synthetase</fullName>
    </alternativeName>
</protein>
<dbReference type="GO" id="GO:0002161">
    <property type="term" value="F:aminoacyl-tRNA deacylase activity"/>
    <property type="evidence" value="ECO:0007669"/>
    <property type="project" value="InterPro"/>
</dbReference>
<keyword evidence="6 10" id="KW-0648">Protein biosynthesis</keyword>
<keyword evidence="3 10" id="KW-0436">Ligase</keyword>
<name>A0A7E4UN93_PANRE</name>
<dbReference type="Pfam" id="PF00133">
    <property type="entry name" value="tRNA-synt_1"/>
    <property type="match status" value="1"/>
</dbReference>
<evidence type="ECO:0000256" key="1">
    <source>
        <dbReference type="ARBA" id="ARBA00005594"/>
    </source>
</evidence>
<keyword evidence="15" id="KW-1185">Reference proteome</keyword>
<evidence type="ECO:0000259" key="13">
    <source>
        <dbReference type="Pfam" id="PF09334"/>
    </source>
</evidence>
<dbReference type="Gene3D" id="1.10.730.10">
    <property type="entry name" value="Isoleucyl-tRNA Synthetase, Domain 1"/>
    <property type="match status" value="1"/>
</dbReference>
<reference evidence="15" key="1">
    <citation type="journal article" date="2013" name="Genetics">
        <title>The draft genome and transcriptome of Panagrellus redivivus are shaped by the harsh demands of a free-living lifestyle.</title>
        <authorList>
            <person name="Srinivasan J."/>
            <person name="Dillman A.R."/>
            <person name="Macchietto M.G."/>
            <person name="Heikkinen L."/>
            <person name="Lakso M."/>
            <person name="Fracchia K.M."/>
            <person name="Antoshechkin I."/>
            <person name="Mortazavi A."/>
            <person name="Wong G."/>
            <person name="Sternberg P.W."/>
        </authorList>
    </citation>
    <scope>NUCLEOTIDE SEQUENCE [LARGE SCALE GENOMIC DNA]</scope>
    <source>
        <strain evidence="15">MT8872</strain>
    </source>
</reference>
<dbReference type="PANTHER" id="PTHR45794">
    <property type="entry name" value="LEUCYL-TRNA SYNTHETASE"/>
    <property type="match status" value="1"/>
</dbReference>
<evidence type="ECO:0000259" key="14">
    <source>
        <dbReference type="Pfam" id="PF24810"/>
    </source>
</evidence>
<dbReference type="NCBIfam" id="TIGR00395">
    <property type="entry name" value="leuS_arch"/>
    <property type="match status" value="1"/>
</dbReference>
<dbReference type="InterPro" id="IPR013155">
    <property type="entry name" value="M/V/L/I-tRNA-synth_anticd-bd"/>
</dbReference>
<dbReference type="EC" id="6.1.1.4" evidence="2"/>
<dbReference type="Pfam" id="PF09334">
    <property type="entry name" value="tRNA-synt_1g"/>
    <property type="match status" value="1"/>
</dbReference>
<keyword evidence="5 10" id="KW-0067">ATP-binding</keyword>
<evidence type="ECO:0000256" key="6">
    <source>
        <dbReference type="ARBA" id="ARBA00022917"/>
    </source>
</evidence>
<dbReference type="Proteomes" id="UP000492821">
    <property type="component" value="Unassembled WGS sequence"/>
</dbReference>
<feature type="domain" description="Aminoacyl-tRNA synthetase class Ia" evidence="11">
    <location>
        <begin position="19"/>
        <end position="99"/>
    </location>
</feature>
<evidence type="ECO:0000256" key="4">
    <source>
        <dbReference type="ARBA" id="ARBA00022741"/>
    </source>
</evidence>
<dbReference type="SUPFAM" id="SSF47323">
    <property type="entry name" value="Anticodon-binding domain of a subclass of class I aminoacyl-tRNA synthetases"/>
    <property type="match status" value="1"/>
</dbReference>
<comment type="similarity">
    <text evidence="1 10">Belongs to the class-I aminoacyl-tRNA synthetase family.</text>
</comment>
<dbReference type="PANTHER" id="PTHR45794:SF1">
    <property type="entry name" value="LEUCINE--TRNA LIGASE, CYTOPLASMIC"/>
    <property type="match status" value="1"/>
</dbReference>
<evidence type="ECO:0000313" key="15">
    <source>
        <dbReference type="Proteomes" id="UP000492821"/>
    </source>
</evidence>
<dbReference type="GO" id="GO:0005524">
    <property type="term" value="F:ATP binding"/>
    <property type="evidence" value="ECO:0007669"/>
    <property type="project" value="UniProtKB-KW"/>
</dbReference>
<keyword evidence="4 10" id="KW-0547">Nucleotide-binding</keyword>
<dbReference type="InterPro" id="IPR015413">
    <property type="entry name" value="Methionyl/Leucyl_tRNA_Synth"/>
</dbReference>
<reference evidence="16" key="2">
    <citation type="submission" date="2020-10" db="UniProtKB">
        <authorList>
            <consortium name="WormBaseParasite"/>
        </authorList>
    </citation>
    <scope>IDENTIFICATION</scope>
</reference>
<proteinExistence type="inferred from homology"/>
<dbReference type="Pfam" id="PF24810">
    <property type="entry name" value="RBD_LARS1"/>
    <property type="match status" value="1"/>
</dbReference>
<dbReference type="GO" id="GO:0006429">
    <property type="term" value="P:leucyl-tRNA aminoacylation"/>
    <property type="evidence" value="ECO:0007669"/>
    <property type="project" value="InterPro"/>
</dbReference>
<dbReference type="Gene3D" id="3.40.50.620">
    <property type="entry name" value="HUPs"/>
    <property type="match status" value="1"/>
</dbReference>
<dbReference type="InterPro" id="IPR004493">
    <property type="entry name" value="Leu-tRNA-synth_Ia_arc/euk"/>
</dbReference>
<evidence type="ECO:0000259" key="12">
    <source>
        <dbReference type="Pfam" id="PF08264"/>
    </source>
</evidence>
<dbReference type="InterPro" id="IPR055416">
    <property type="entry name" value="RBD_LARS1"/>
</dbReference>
<dbReference type="SUPFAM" id="SSF50677">
    <property type="entry name" value="ValRS/IleRS/LeuRS editing domain"/>
    <property type="match status" value="1"/>
</dbReference>
<dbReference type="FunFam" id="3.90.740.10:FF:000001">
    <property type="entry name" value="Leucine--tRNA ligase, cytoplasmic"/>
    <property type="match status" value="1"/>
</dbReference>
<comment type="catalytic activity">
    <reaction evidence="9">
        <text>tRNA(Leu) + L-leucine + ATP = L-leucyl-tRNA(Leu) + AMP + diphosphate</text>
        <dbReference type="Rhea" id="RHEA:11688"/>
        <dbReference type="Rhea" id="RHEA-COMP:9613"/>
        <dbReference type="Rhea" id="RHEA-COMP:9622"/>
        <dbReference type="ChEBI" id="CHEBI:30616"/>
        <dbReference type="ChEBI" id="CHEBI:33019"/>
        <dbReference type="ChEBI" id="CHEBI:57427"/>
        <dbReference type="ChEBI" id="CHEBI:78442"/>
        <dbReference type="ChEBI" id="CHEBI:78494"/>
        <dbReference type="ChEBI" id="CHEBI:456215"/>
        <dbReference type="EC" id="6.1.1.4"/>
    </reaction>
</comment>
<feature type="domain" description="Leucine--tRNA ligase RagD-binding" evidence="14">
    <location>
        <begin position="939"/>
        <end position="1010"/>
    </location>
</feature>
<accession>A0A7E4UN93</accession>
<dbReference type="InterPro" id="IPR001412">
    <property type="entry name" value="aa-tRNA-synth_I_CS"/>
</dbReference>
<evidence type="ECO:0000256" key="3">
    <source>
        <dbReference type="ARBA" id="ARBA00022598"/>
    </source>
</evidence>
<dbReference type="GO" id="GO:0004823">
    <property type="term" value="F:leucine-tRNA ligase activity"/>
    <property type="evidence" value="ECO:0007669"/>
    <property type="project" value="UniProtKB-EC"/>
</dbReference>
<dbReference type="InterPro" id="IPR002300">
    <property type="entry name" value="aa-tRNA-synth_Ia"/>
</dbReference>
<dbReference type="Gene3D" id="3.90.740.10">
    <property type="entry name" value="Valyl/Leucyl/Isoleucyl-tRNA synthetase, editing domain"/>
    <property type="match status" value="1"/>
</dbReference>
<dbReference type="PROSITE" id="PS00178">
    <property type="entry name" value="AA_TRNA_LIGASE_I"/>
    <property type="match status" value="1"/>
</dbReference>
<evidence type="ECO:0000313" key="16">
    <source>
        <dbReference type="WBParaSite" id="Pan_g10786.t1"/>
    </source>
</evidence>
<evidence type="ECO:0000256" key="10">
    <source>
        <dbReference type="RuleBase" id="RU363035"/>
    </source>
</evidence>
<dbReference type="Pfam" id="PF08264">
    <property type="entry name" value="Anticodon_1"/>
    <property type="match status" value="1"/>
</dbReference>
<evidence type="ECO:0000256" key="2">
    <source>
        <dbReference type="ARBA" id="ARBA00013164"/>
    </source>
</evidence>
<organism evidence="15 16">
    <name type="scientific">Panagrellus redivivus</name>
    <name type="common">Microworm</name>
    <dbReference type="NCBI Taxonomy" id="6233"/>
    <lineage>
        <taxon>Eukaryota</taxon>
        <taxon>Metazoa</taxon>
        <taxon>Ecdysozoa</taxon>
        <taxon>Nematoda</taxon>
        <taxon>Chromadorea</taxon>
        <taxon>Rhabditida</taxon>
        <taxon>Tylenchina</taxon>
        <taxon>Panagrolaimomorpha</taxon>
        <taxon>Panagrolaimoidea</taxon>
        <taxon>Panagrolaimidae</taxon>
        <taxon>Panagrellus</taxon>
    </lineage>
</organism>
<dbReference type="InterPro" id="IPR014729">
    <property type="entry name" value="Rossmann-like_a/b/a_fold"/>
</dbReference>
<keyword evidence="7 10" id="KW-0030">Aminoacyl-tRNA synthetase</keyword>
<feature type="domain" description="Methionyl/Valyl/Leucyl/Isoleucyl-tRNA synthetase anticodon-binding" evidence="12">
    <location>
        <begin position="799"/>
        <end position="892"/>
    </location>
</feature>
<dbReference type="AlphaFoldDB" id="A0A7E4UN93"/>
<evidence type="ECO:0000256" key="5">
    <source>
        <dbReference type="ARBA" id="ARBA00022840"/>
    </source>
</evidence>
<evidence type="ECO:0000256" key="9">
    <source>
        <dbReference type="ARBA" id="ARBA00047469"/>
    </source>
</evidence>
<dbReference type="WBParaSite" id="Pan_g10786.t1">
    <property type="protein sequence ID" value="Pan_g10786.t1"/>
    <property type="gene ID" value="Pan_g10786"/>
</dbReference>
<sequence length="1060" mass="120380">MTEERWKVNKLLELEKDAQERWSAGHVFEQDFDESKKDVEHYTVTFPFPYMNGRLHLGHTFSLSKCEFAAGFNRLIGKRVLFPFAFHVTGMPIKVSADKLTLEMESYGYPPTFPAQEEPVAAQEVSAEDLIKDKSKGKKTKAEQKSGGAKYQWQIMKSLGLDDEEIKKFANPEYWLEYFPPHCTSDCKRMGLKVDWRRGFITSDANPYFDSFVQWQFRILKELKFIEFGKRNTIFSPLDDQPCMDHDRASGEGVGPQEYTLIKLKVLEPRPKILASITKPLFFVAATLRPETMYGQTNCYIHPDINYSAFYIGANNDEVFIGTARSARNMAYQLLTKEFGKVEYVEGLASFKGAELLGTPLKAPLSPLERVYALPMLTIKDDKGTAVVTSVPSDSPDDLVALNDLKKKKPLREKYGITDEMVLPLEPISILEIPGFGNLAAVTVVKDMKIESQNEKGKLDEAKKLVYLKGFNDGKLLVGNYAGELIKDVKKSIQDDLIASGEAIKYSEPDKKIISRSGDECVVALCDQWYLNYGNPEWKKAAHAACDQMETYVDEVRVILKRTIDWLHEYACSRSYGLGTKVPWDPEYLIESLSDSTIYNAYYTVAHLLQSTLNGSKTGTLDIKPELLNDAVWDYVFRAKPYDSEKIKIEEAKLKKMKDEFEYWYPVSMRSSGKDLLSNHLTFMLFNHVAIWPNRPEMWPQSYRANGHLLLNNEKMSKSTGNFMTLSEAIDRFSADGMRATLADAGDGLEDANFPVEAADANVKRLYNLLEITNETIESVKKKEYRSADQPILADVLFENSMNNLINQAKEAYAKTFYHEAVISAFYDFIKVRDFYREVSGTDKVREDLILKYFEYQAIVLAPICPHVCEKIWSLLGKDGFVIDQQWPVDLPVDPVVLDTVRFIEKNVHSFRLRLKDYLDPKKKKNVSGPPTSATLLYAVKYPTWQAEILKTLKNLYEENNGTFPDNKAISKIIMENSEVKKFAKKAMPFATFMKANVDRIGLEALSLTATIDQEKVFTDMAAYFRSALNVAEVKSVCVDDAPTPSAADVMPGYAGVVFE</sequence>
<dbReference type="SUPFAM" id="SSF52374">
    <property type="entry name" value="Nucleotidylyl transferase"/>
    <property type="match status" value="1"/>
</dbReference>
<dbReference type="InterPro" id="IPR009008">
    <property type="entry name" value="Val/Leu/Ile-tRNA-synth_edit"/>
</dbReference>
<evidence type="ECO:0000256" key="8">
    <source>
        <dbReference type="ARBA" id="ARBA00030520"/>
    </source>
</evidence>
<evidence type="ECO:0000259" key="11">
    <source>
        <dbReference type="Pfam" id="PF00133"/>
    </source>
</evidence>
<dbReference type="InterPro" id="IPR009080">
    <property type="entry name" value="tRNAsynth_Ia_anticodon-bd"/>
</dbReference>
<feature type="domain" description="Methionyl/Leucyl tRNA synthetase" evidence="13">
    <location>
        <begin position="656"/>
        <end position="760"/>
    </location>
</feature>